<evidence type="ECO:0000313" key="4">
    <source>
        <dbReference type="Proteomes" id="UP001596135"/>
    </source>
</evidence>
<dbReference type="PANTHER" id="PTHR42733:SF12">
    <property type="entry name" value="PROTEINASE"/>
    <property type="match status" value="1"/>
</dbReference>
<proteinExistence type="inferred from homology"/>
<reference evidence="4" key="1">
    <citation type="journal article" date="2019" name="Int. J. Syst. Evol. Microbiol.">
        <title>The Global Catalogue of Microorganisms (GCM) 10K type strain sequencing project: providing services to taxonomists for standard genome sequencing and annotation.</title>
        <authorList>
            <consortium name="The Broad Institute Genomics Platform"/>
            <consortium name="The Broad Institute Genome Sequencing Center for Infectious Disease"/>
            <person name="Wu L."/>
            <person name="Ma J."/>
        </authorList>
    </citation>
    <scope>NUCLEOTIDE SEQUENCE [LARGE SCALE GENOMIC DNA]</scope>
    <source>
        <strain evidence="4">CCUG 54522</strain>
    </source>
</reference>
<protein>
    <submittedName>
        <fullName evidence="3">Type 1 glutamine amidotransferase domain-containing protein</fullName>
    </submittedName>
</protein>
<comment type="caution">
    <text evidence="3">The sequence shown here is derived from an EMBL/GenBank/DDBJ whole genome shotgun (WGS) entry which is preliminary data.</text>
</comment>
<feature type="domain" description="DJ-1/PfpI" evidence="2">
    <location>
        <begin position="7"/>
        <end position="173"/>
    </location>
</feature>
<dbReference type="Proteomes" id="UP001596135">
    <property type="component" value="Unassembled WGS sequence"/>
</dbReference>
<evidence type="ECO:0000313" key="3">
    <source>
        <dbReference type="EMBL" id="MFC6043144.1"/>
    </source>
</evidence>
<gene>
    <name evidence="3" type="ORF">ACFPYL_08665</name>
</gene>
<organism evidence="3 4">
    <name type="scientific">Nocardioides hankookensis</name>
    <dbReference type="NCBI Taxonomy" id="443157"/>
    <lineage>
        <taxon>Bacteria</taxon>
        <taxon>Bacillati</taxon>
        <taxon>Actinomycetota</taxon>
        <taxon>Actinomycetes</taxon>
        <taxon>Propionibacteriales</taxon>
        <taxon>Nocardioidaceae</taxon>
        <taxon>Nocardioides</taxon>
    </lineage>
</organism>
<name>A0ABW1LHK1_9ACTN</name>
<dbReference type="Pfam" id="PF01965">
    <property type="entry name" value="DJ-1_PfpI"/>
    <property type="match status" value="1"/>
</dbReference>
<keyword evidence="3" id="KW-0315">Glutamine amidotransferase</keyword>
<keyword evidence="4" id="KW-1185">Reference proteome</keyword>
<dbReference type="PANTHER" id="PTHR42733">
    <property type="entry name" value="DJ-1 PROTEIN"/>
    <property type="match status" value="1"/>
</dbReference>
<evidence type="ECO:0000256" key="1">
    <source>
        <dbReference type="ARBA" id="ARBA00008542"/>
    </source>
</evidence>
<dbReference type="InterPro" id="IPR002818">
    <property type="entry name" value="DJ-1/PfpI"/>
</dbReference>
<dbReference type="InterPro" id="IPR029062">
    <property type="entry name" value="Class_I_gatase-like"/>
</dbReference>
<dbReference type="RefSeq" id="WP_379152960.1">
    <property type="nucleotide sequence ID" value="NZ_JBHSRJ010000004.1"/>
</dbReference>
<evidence type="ECO:0000259" key="2">
    <source>
        <dbReference type="Pfam" id="PF01965"/>
    </source>
</evidence>
<comment type="similarity">
    <text evidence="1">Belongs to the peptidase C56 family.</text>
</comment>
<accession>A0ABW1LHK1</accession>
<dbReference type="PROSITE" id="PS51276">
    <property type="entry name" value="PEPTIDASE_C56_PFPI"/>
    <property type="match status" value="1"/>
</dbReference>
<dbReference type="CDD" id="cd03134">
    <property type="entry name" value="GATase1_PfpI_like"/>
    <property type="match status" value="1"/>
</dbReference>
<dbReference type="NCBIfam" id="TIGR01382">
    <property type="entry name" value="PfpI"/>
    <property type="match status" value="1"/>
</dbReference>
<sequence>MTDLTGKTVAIIATDFFEEAELVTPRDALRDSGAEVRVYSTGTDPIQAVEGDTTPTQKVDVDGTLDDLDVSAVDAVVVPGGTVNADRIRVEERARAIAREALDAGKPLAVICHGPWLLVSAGLVEGRRLTSYHSLADDVRNAGGTWVDEEVVVDGTLITSRDPDDLPAFVKALEDALA</sequence>
<dbReference type="InterPro" id="IPR006286">
    <property type="entry name" value="C56_PfpI-like"/>
</dbReference>
<dbReference type="Gene3D" id="3.40.50.880">
    <property type="match status" value="1"/>
</dbReference>
<dbReference type="EMBL" id="JBHSRJ010000004">
    <property type="protein sequence ID" value="MFC6043144.1"/>
    <property type="molecule type" value="Genomic_DNA"/>
</dbReference>
<dbReference type="SUPFAM" id="SSF52317">
    <property type="entry name" value="Class I glutamine amidotransferase-like"/>
    <property type="match status" value="1"/>
</dbReference>